<comment type="caution">
    <text evidence="2">The sequence shown here is derived from an EMBL/GenBank/DDBJ whole genome shotgun (WGS) entry which is preliminary data.</text>
</comment>
<name>A0A4R1FRC3_9NOCA</name>
<organism evidence="2 3">
    <name type="scientific">Nocardia alba</name>
    <dbReference type="NCBI Taxonomy" id="225051"/>
    <lineage>
        <taxon>Bacteria</taxon>
        <taxon>Bacillati</taxon>
        <taxon>Actinomycetota</taxon>
        <taxon>Actinomycetes</taxon>
        <taxon>Mycobacteriales</taxon>
        <taxon>Nocardiaceae</taxon>
        <taxon>Nocardia</taxon>
    </lineage>
</organism>
<protein>
    <submittedName>
        <fullName evidence="2">Uncharacterized protein</fullName>
    </submittedName>
</protein>
<sequence length="408" mass="42197">MRMPLPRLAAPCVGSLTALALVTGMMLAPGAAQADIAETLATTPISDATAVCTSGAPTFDDVVTAAASVLRSTVAPAQVLAYDRQVADFRAAIAALRVHRDGLPLRPEQVGVRPAELDDPIVTYLVNGLDAVRTGRIDETMSVSQLTVNDAIEVFILATGIVKIPAKLVAGMVPTVGIFLKPVVSAMFTGTKSLARAVQNSIDAGCVAPNVYPPLELGDAAIEPVLVPQPIEDLAALVMNADGTCTPVAELTLATVVERARAFLDSGAVAVDRIAMHQAADVLQEFLASNRVAKVMLMRRADDLGPLVEALDLGPLTFLANLGADLVEGKALDTVPLAQVQVENAFDLATLTLDITSLLFSAGTTVAGFAGVAETVTTPLSIAAKLVFAPTDYGAPIVRGVIQSMCAV</sequence>
<accession>A0A4R1FRC3</accession>
<dbReference type="STRING" id="1210063.GCA_001612665_00431"/>
<feature type="chain" id="PRO_5020723170" evidence="1">
    <location>
        <begin position="35"/>
        <end position="408"/>
    </location>
</feature>
<proteinExistence type="predicted"/>
<evidence type="ECO:0000313" key="3">
    <source>
        <dbReference type="Proteomes" id="UP000294856"/>
    </source>
</evidence>
<reference evidence="2 3" key="1">
    <citation type="submission" date="2019-03" db="EMBL/GenBank/DDBJ databases">
        <title>Genomic Encyclopedia of Type Strains, Phase IV (KMG-IV): sequencing the most valuable type-strain genomes for metagenomic binning, comparative biology and taxonomic classification.</title>
        <authorList>
            <person name="Goeker M."/>
        </authorList>
    </citation>
    <scope>NUCLEOTIDE SEQUENCE [LARGE SCALE GENOMIC DNA]</scope>
    <source>
        <strain evidence="2 3">DSM 44684</strain>
    </source>
</reference>
<evidence type="ECO:0000256" key="1">
    <source>
        <dbReference type="SAM" id="SignalP"/>
    </source>
</evidence>
<dbReference type="EMBL" id="SMFR01000002">
    <property type="protein sequence ID" value="TCJ96740.1"/>
    <property type="molecule type" value="Genomic_DNA"/>
</dbReference>
<feature type="signal peptide" evidence="1">
    <location>
        <begin position="1"/>
        <end position="34"/>
    </location>
</feature>
<keyword evidence="3" id="KW-1185">Reference proteome</keyword>
<dbReference type="Proteomes" id="UP000294856">
    <property type="component" value="Unassembled WGS sequence"/>
</dbReference>
<gene>
    <name evidence="2" type="ORF">DFR71_2773</name>
</gene>
<dbReference type="AlphaFoldDB" id="A0A4R1FRC3"/>
<evidence type="ECO:0000313" key="2">
    <source>
        <dbReference type="EMBL" id="TCJ96740.1"/>
    </source>
</evidence>
<dbReference type="RefSeq" id="WP_243654874.1">
    <property type="nucleotide sequence ID" value="NZ_SMFR01000002.1"/>
</dbReference>
<keyword evidence="1" id="KW-0732">Signal</keyword>